<dbReference type="NCBIfam" id="NF033516">
    <property type="entry name" value="transpos_IS3"/>
    <property type="match status" value="1"/>
</dbReference>
<dbReference type="InterPro" id="IPR025948">
    <property type="entry name" value="HTH-like_dom"/>
</dbReference>
<dbReference type="Pfam" id="PF13333">
    <property type="entry name" value="rve_2"/>
    <property type="match status" value="1"/>
</dbReference>
<evidence type="ECO:0000259" key="2">
    <source>
        <dbReference type="PROSITE" id="PS50994"/>
    </source>
</evidence>
<dbReference type="InterPro" id="IPR001584">
    <property type="entry name" value="Integrase_cat-core"/>
</dbReference>
<dbReference type="InterPro" id="IPR036397">
    <property type="entry name" value="RNaseH_sf"/>
</dbReference>
<protein>
    <submittedName>
        <fullName evidence="3">IS3 family transposase</fullName>
    </submittedName>
</protein>
<dbReference type="Pfam" id="PF00665">
    <property type="entry name" value="rve"/>
    <property type="match status" value="1"/>
</dbReference>
<dbReference type="PANTHER" id="PTHR46889:SF4">
    <property type="entry name" value="TRANSPOSASE INSO FOR INSERTION SEQUENCE ELEMENT IS911B-RELATED"/>
    <property type="match status" value="1"/>
</dbReference>
<dbReference type="EMBL" id="BAABAT010000158">
    <property type="protein sequence ID" value="GAA4264348.1"/>
    <property type="molecule type" value="Genomic_DNA"/>
</dbReference>
<dbReference type="SUPFAM" id="SSF53098">
    <property type="entry name" value="Ribonuclease H-like"/>
    <property type="match status" value="1"/>
</dbReference>
<dbReference type="PANTHER" id="PTHR46889">
    <property type="entry name" value="TRANSPOSASE INSF FOR INSERTION SEQUENCE IS3B-RELATED"/>
    <property type="match status" value="1"/>
</dbReference>
<comment type="caution">
    <text evidence="3">The sequence shown here is derived from an EMBL/GenBank/DDBJ whole genome shotgun (WGS) entry which is preliminary data.</text>
</comment>
<evidence type="ECO:0000256" key="1">
    <source>
        <dbReference type="ARBA" id="ARBA00002286"/>
    </source>
</evidence>
<name>A0ABP8DWL1_9ACTN</name>
<keyword evidence="4" id="KW-1185">Reference proteome</keyword>
<dbReference type="InterPro" id="IPR050900">
    <property type="entry name" value="Transposase_IS3/IS150/IS904"/>
</dbReference>
<accession>A0ABP8DWL1</accession>
<dbReference type="Gene3D" id="3.30.420.10">
    <property type="entry name" value="Ribonuclease H-like superfamily/Ribonuclease H"/>
    <property type="match status" value="1"/>
</dbReference>
<organism evidence="3 4">
    <name type="scientific">Dactylosporangium darangshiense</name>
    <dbReference type="NCBI Taxonomy" id="579108"/>
    <lineage>
        <taxon>Bacteria</taxon>
        <taxon>Bacillati</taxon>
        <taxon>Actinomycetota</taxon>
        <taxon>Actinomycetes</taxon>
        <taxon>Micromonosporales</taxon>
        <taxon>Micromonosporaceae</taxon>
        <taxon>Dactylosporangium</taxon>
    </lineage>
</organism>
<dbReference type="PROSITE" id="PS50994">
    <property type="entry name" value="INTEGRASE"/>
    <property type="match status" value="1"/>
</dbReference>
<evidence type="ECO:0000313" key="4">
    <source>
        <dbReference type="Proteomes" id="UP001500620"/>
    </source>
</evidence>
<feature type="domain" description="Integrase catalytic" evidence="2">
    <location>
        <begin position="126"/>
        <end position="290"/>
    </location>
</feature>
<dbReference type="Pfam" id="PF13276">
    <property type="entry name" value="HTH_21"/>
    <property type="match status" value="1"/>
</dbReference>
<reference evidence="4" key="1">
    <citation type="journal article" date="2019" name="Int. J. Syst. Evol. Microbiol.">
        <title>The Global Catalogue of Microorganisms (GCM) 10K type strain sequencing project: providing services to taxonomists for standard genome sequencing and annotation.</title>
        <authorList>
            <consortium name="The Broad Institute Genomics Platform"/>
            <consortium name="The Broad Institute Genome Sequencing Center for Infectious Disease"/>
            <person name="Wu L."/>
            <person name="Ma J."/>
        </authorList>
    </citation>
    <scope>NUCLEOTIDE SEQUENCE [LARGE SCALE GENOMIC DNA]</scope>
    <source>
        <strain evidence="4">JCM 17441</strain>
    </source>
</reference>
<comment type="function">
    <text evidence="1">Involved in the transposition of the insertion sequence.</text>
</comment>
<dbReference type="InterPro" id="IPR048020">
    <property type="entry name" value="Transpos_IS3"/>
</dbReference>
<evidence type="ECO:0000313" key="3">
    <source>
        <dbReference type="EMBL" id="GAA4264348.1"/>
    </source>
</evidence>
<sequence>MTSRFRFISTHRASYGVKRLCRVLAVSRSGFYRWIAAEPARRHRAAAEDQLAEQIAAVHADSGGTYGSPRVTVELRAQGVPVNRKRIERVMRQRGIAGRHLRRRRRTTVPDPAATPVADLIGRDFTATAPDQRWCGDITYLRVGGGWLFLATVIDIATRRLVGWSINTHMRAGLVIDALNAAVTARGGRVDGVIFHSDKGSQYGSTAFAAVCDRHGVRRSTGRTGTSYDNALAEAFFATLKRELDVDHHTWASEADARRDVFRWIAFYNHRRRHSALGYHSPAAYERTLTSATLQQIAA</sequence>
<dbReference type="InterPro" id="IPR012337">
    <property type="entry name" value="RNaseH-like_sf"/>
</dbReference>
<proteinExistence type="predicted"/>
<dbReference type="Proteomes" id="UP001500620">
    <property type="component" value="Unassembled WGS sequence"/>
</dbReference>
<gene>
    <name evidence="3" type="ORF">GCM10022255_117160</name>
</gene>